<dbReference type="RefSeq" id="WP_345332391.1">
    <property type="nucleotide sequence ID" value="NZ_BAABJZ010000003.1"/>
</dbReference>
<keyword evidence="1" id="KW-0175">Coiled coil</keyword>
<comment type="caution">
    <text evidence="3">The sequence shown here is derived from an EMBL/GenBank/DDBJ whole genome shotgun (WGS) entry which is preliminary data.</text>
</comment>
<dbReference type="Proteomes" id="UP001499988">
    <property type="component" value="Unassembled WGS sequence"/>
</dbReference>
<keyword evidence="4" id="KW-1185">Reference proteome</keyword>
<feature type="region of interest" description="Disordered" evidence="2">
    <location>
        <begin position="904"/>
        <end position="933"/>
    </location>
</feature>
<feature type="region of interest" description="Disordered" evidence="2">
    <location>
        <begin position="987"/>
        <end position="1047"/>
    </location>
</feature>
<feature type="compositionally biased region" description="Low complexity" evidence="2">
    <location>
        <begin position="327"/>
        <end position="342"/>
    </location>
</feature>
<evidence type="ECO:0000256" key="2">
    <source>
        <dbReference type="SAM" id="MobiDB-lite"/>
    </source>
</evidence>
<name>A0ABP9EC68_9GAMM</name>
<evidence type="ECO:0000313" key="4">
    <source>
        <dbReference type="Proteomes" id="UP001499988"/>
    </source>
</evidence>
<dbReference type="Gene3D" id="3.40.50.300">
    <property type="entry name" value="P-loop containing nucleotide triphosphate hydrolases"/>
    <property type="match status" value="2"/>
</dbReference>
<reference evidence="4" key="1">
    <citation type="journal article" date="2019" name="Int. J. Syst. Evol. Microbiol.">
        <title>The Global Catalogue of Microorganisms (GCM) 10K type strain sequencing project: providing services to taxonomists for standard genome sequencing and annotation.</title>
        <authorList>
            <consortium name="The Broad Institute Genomics Platform"/>
            <consortium name="The Broad Institute Genome Sequencing Center for Infectious Disease"/>
            <person name="Wu L."/>
            <person name="Ma J."/>
        </authorList>
    </citation>
    <scope>NUCLEOTIDE SEQUENCE [LARGE SCALE GENOMIC DNA]</scope>
    <source>
        <strain evidence="4">JCM 18401</strain>
    </source>
</reference>
<feature type="region of interest" description="Disordered" evidence="2">
    <location>
        <begin position="367"/>
        <end position="402"/>
    </location>
</feature>
<feature type="compositionally biased region" description="Polar residues" evidence="2">
    <location>
        <begin position="987"/>
        <end position="1006"/>
    </location>
</feature>
<dbReference type="InterPro" id="IPR027417">
    <property type="entry name" value="P-loop_NTPase"/>
</dbReference>
<feature type="compositionally biased region" description="Low complexity" evidence="2">
    <location>
        <begin position="375"/>
        <end position="402"/>
    </location>
</feature>
<dbReference type="PANTHER" id="PTHR32114">
    <property type="entry name" value="ABC TRANSPORTER ABCH.3"/>
    <property type="match status" value="1"/>
</dbReference>
<dbReference type="Pfam" id="PF13558">
    <property type="entry name" value="SbcC_Walker_B"/>
    <property type="match status" value="1"/>
</dbReference>
<feature type="region of interest" description="Disordered" evidence="2">
    <location>
        <begin position="445"/>
        <end position="490"/>
    </location>
</feature>
<dbReference type="EMBL" id="BAABJZ010000003">
    <property type="protein sequence ID" value="GAA4872799.1"/>
    <property type="molecule type" value="Genomic_DNA"/>
</dbReference>
<feature type="compositionally biased region" description="Low complexity" evidence="2">
    <location>
        <begin position="904"/>
        <end position="924"/>
    </location>
</feature>
<organism evidence="3 4">
    <name type="scientific">Ferrimonas pelagia</name>
    <dbReference type="NCBI Taxonomy" id="1177826"/>
    <lineage>
        <taxon>Bacteria</taxon>
        <taxon>Pseudomonadati</taxon>
        <taxon>Pseudomonadota</taxon>
        <taxon>Gammaproteobacteria</taxon>
        <taxon>Alteromonadales</taxon>
        <taxon>Ferrimonadaceae</taxon>
        <taxon>Ferrimonas</taxon>
    </lineage>
</organism>
<feature type="coiled-coil region" evidence="1">
    <location>
        <begin position="702"/>
        <end position="729"/>
    </location>
</feature>
<evidence type="ECO:0000313" key="3">
    <source>
        <dbReference type="EMBL" id="GAA4872799.1"/>
    </source>
</evidence>
<sequence>MKILSLRFKNLNSLKGEWKIDFTAEPFASNGLFAITGPTGAGKTTLLDAICLGLYHETPRLKVSPTQNELMTRHTADALAEVEFEVKGVGYRAFWSQRRARGASDGKLQPPSVELAQLSDGKIIADKVKDKLALVAELTGLDFGRFTKSMLLSQGQFAAFLNADANDRAELLEELTGTEIYGRISERVFEQTAQAKVQLDTLRAKAEGVQLLTPDVRQSLSDELAGLQQQHQTLTATLAELQTQQQWLSQAQALDQTLEQSQQRKRDAAQNVTTHQAELDQLTQSEPAEQLRAQHEQLTQDQQALAALERELTERSAQLTTLGDTLSQQQRSLSQSQQALAEQKQRQEKEEQQIIEQMMPLDQTIGQLSKEQAHLSQQQQQRDNQLEQLRSDEQQAQTERQALQQELGQLQHYLSSHAHLAPLGSQLSAWQQRLQGYQQRQQQLAPLQQQAQSHQQQLNHCRAQSRQRQQALSEQQQRRTQAQQGADAAKAQLAQFQQPLGAQANIETLEQALHQQQAQAKHWQELQTLARLFSKDQHALHQLEQQKHQLSQQLAQAQQELADKRQQYAAQVPHLKDLEARFALEQQIRSLEAERAKLQPDSPCPLCGATDHPLVEAYQQQQDSDTQQRLTQMREQAEQLKAAGLAAKQAVSHHEQQLTQLNQQAQSLTEQVTGLSEQWQTHTAALALTLSVEQSEALAQQHQQWQQGMEQQSQQLQQLRQLDARATQQAQHLAEAIHAEQQAHAALEQCHSEGKHLAQQSAQFEQQFLQLQQEQAALIELWQTEAKELALELPDADQLGDWLAQLTTETQHWQECTTKQQSLQQQQAVQQQQAQHNAAHLDDLRQQRQAAQEQLNQLEQQLTQARNERRVQFGDQTVEQGRALLKQRTEQTEQALAQAQRTLAATEQQHHQLSGQQQSLSAQHTQHRDEQQQRLLSFTTAREALGFADELAFSQALLTPAEREQLLSLRQQLERASNEADALLAQAQQSVTTHQQRQPQALSNGGKQPLPAQLEQLKQQTQQHSEQQQAVLAQQGQLSERLDSDQQRRDGLQQLVAEIEQQQETYDDWQGLNSLIGSAKGDKFRRFAQGLTLEHLIHLANRQLQRLHGRYQLQRKSSDALELRVLDTWQGDTARDTKTLSGGESFLVSLALALALSDLVSHKTRIDSLFLDEGFGTLDPQTLDTALDALDQLNASGKMIGVISHVEALKERIPVQIPVEKRSGLGHSRLAPQFAI</sequence>
<evidence type="ECO:0000256" key="1">
    <source>
        <dbReference type="SAM" id="Coils"/>
    </source>
</evidence>
<dbReference type="PANTHER" id="PTHR32114:SF2">
    <property type="entry name" value="ABC TRANSPORTER ABCH.3"/>
    <property type="match status" value="1"/>
</dbReference>
<dbReference type="SUPFAM" id="SSF52540">
    <property type="entry name" value="P-loop containing nucleoside triphosphate hydrolases"/>
    <property type="match status" value="2"/>
</dbReference>
<feature type="coiled-coil region" evidence="1">
    <location>
        <begin position="623"/>
        <end position="678"/>
    </location>
</feature>
<gene>
    <name evidence="3" type="ORF">GCM10023333_02030</name>
</gene>
<feature type="region of interest" description="Disordered" evidence="2">
    <location>
        <begin position="323"/>
        <end position="351"/>
    </location>
</feature>
<protein>
    <submittedName>
        <fullName evidence="3">AAA family ATPase</fullName>
    </submittedName>
</protein>
<proteinExistence type="predicted"/>
<accession>A0ABP9EC68</accession>
<feature type="compositionally biased region" description="Low complexity" evidence="2">
    <location>
        <begin position="1013"/>
        <end position="1039"/>
    </location>
</feature>